<proteinExistence type="predicted"/>
<gene>
    <name evidence="2" type="ORF">MBOU_01790</name>
</gene>
<feature type="domain" description="PE" evidence="1">
    <location>
        <begin position="4"/>
        <end position="93"/>
    </location>
</feature>
<dbReference type="AlphaFoldDB" id="A0A7I9YHJ4"/>
<evidence type="ECO:0000259" key="1">
    <source>
        <dbReference type="Pfam" id="PF00934"/>
    </source>
</evidence>
<sequence length="116" mass="11845">MAFMIADPSMLEAAATDLMNLRSTISAANAASAAATTGLVAAAGDEVSAAIAALFSEHAQTYQELSARAEAFHVQFVQALSAGGGSYASAEASAASSLQNALARIFREMLRETGCR</sequence>
<dbReference type="Gene3D" id="1.10.287.850">
    <property type="entry name" value="HP0062-like domain"/>
    <property type="match status" value="1"/>
</dbReference>
<dbReference type="RefSeq" id="WP_163706739.1">
    <property type="nucleotide sequence ID" value="NZ_BLKZ01000001.1"/>
</dbReference>
<organism evidence="2 3">
    <name type="scientific">Mycobacterium bourgelatii</name>
    <dbReference type="NCBI Taxonomy" id="1273442"/>
    <lineage>
        <taxon>Bacteria</taxon>
        <taxon>Bacillati</taxon>
        <taxon>Actinomycetota</taxon>
        <taxon>Actinomycetes</taxon>
        <taxon>Mycobacteriales</taxon>
        <taxon>Mycobacteriaceae</taxon>
        <taxon>Mycobacterium</taxon>
    </lineage>
</organism>
<dbReference type="Proteomes" id="UP000465360">
    <property type="component" value="Unassembled WGS sequence"/>
</dbReference>
<accession>A0A7I9YHJ4</accession>
<keyword evidence="3" id="KW-1185">Reference proteome</keyword>
<evidence type="ECO:0000313" key="3">
    <source>
        <dbReference type="Proteomes" id="UP000465360"/>
    </source>
</evidence>
<reference evidence="2 3" key="1">
    <citation type="journal article" date="2019" name="Emerg. Microbes Infect.">
        <title>Comprehensive subspecies identification of 175 nontuberculous mycobacteria species based on 7547 genomic profiles.</title>
        <authorList>
            <person name="Matsumoto Y."/>
            <person name="Kinjo T."/>
            <person name="Motooka D."/>
            <person name="Nabeya D."/>
            <person name="Jung N."/>
            <person name="Uechi K."/>
            <person name="Horii T."/>
            <person name="Iida T."/>
            <person name="Fujita J."/>
            <person name="Nakamura S."/>
        </authorList>
    </citation>
    <scope>NUCLEOTIDE SEQUENCE [LARGE SCALE GENOMIC DNA]</scope>
    <source>
        <strain evidence="2 3">JCM 30725</strain>
    </source>
</reference>
<evidence type="ECO:0000313" key="2">
    <source>
        <dbReference type="EMBL" id="GFG88137.1"/>
    </source>
</evidence>
<name>A0A7I9YHJ4_MYCBU</name>
<dbReference type="InterPro" id="IPR038332">
    <property type="entry name" value="PPE_sf"/>
</dbReference>
<protein>
    <recommendedName>
        <fullName evidence="1">PE domain-containing protein</fullName>
    </recommendedName>
</protein>
<dbReference type="Pfam" id="PF00934">
    <property type="entry name" value="PE"/>
    <property type="match status" value="1"/>
</dbReference>
<comment type="caution">
    <text evidence="2">The sequence shown here is derived from an EMBL/GenBank/DDBJ whole genome shotgun (WGS) entry which is preliminary data.</text>
</comment>
<dbReference type="InterPro" id="IPR000084">
    <property type="entry name" value="PE-PGRS_N"/>
</dbReference>
<dbReference type="EMBL" id="BLKZ01000001">
    <property type="protein sequence ID" value="GFG88137.1"/>
    <property type="molecule type" value="Genomic_DNA"/>
</dbReference>
<dbReference type="SUPFAM" id="SSF140459">
    <property type="entry name" value="PE/PPE dimer-like"/>
    <property type="match status" value="1"/>
</dbReference>